<dbReference type="InterPro" id="IPR038186">
    <property type="entry name" value="CHAD_dom_sf"/>
</dbReference>
<protein>
    <submittedName>
        <fullName evidence="2">CHAD domain-containing protein</fullName>
    </submittedName>
</protein>
<evidence type="ECO:0000259" key="1">
    <source>
        <dbReference type="PROSITE" id="PS51708"/>
    </source>
</evidence>
<feature type="domain" description="CHAD" evidence="1">
    <location>
        <begin position="3"/>
        <end position="285"/>
    </location>
</feature>
<dbReference type="STRING" id="195064.SAMN05421721_10846"/>
<name>A0A1I4RKY4_ECTMO</name>
<sequence length="332" mass="37885">MKEALAAQPAPRVVRALSKTYLTRAREACARLEDPSDEEALHDFRVALRRLRSLLRAHKGYARRWLSKKLIRRVKDLAASTGPARDAEVQLAWLRQRKERIKPHQRPGYLWMLQRLERRLEEEYADLREELPRGFKRLDKRMQARLEVDTEEDDAPAFGEVTALRLGDAAGEFGEHLARIHGESAEAEIHRARIAGKRLRYLLEPLADELQGGGALVKELKEMQDLMGEIHDLQVLSEELGQASEEAGAERMRRLIDLTLQLGPEDPAVETARRQDERAGLMSLAREVRDRNEHLMSRLAAKWDDGDVHRFLEQLEQARETLAAAGGTAPMP</sequence>
<reference evidence="2 3" key="1">
    <citation type="submission" date="2016-10" db="EMBL/GenBank/DDBJ databases">
        <authorList>
            <person name="de Groot N.N."/>
        </authorList>
    </citation>
    <scope>NUCLEOTIDE SEQUENCE [LARGE SCALE GENOMIC DNA]</scope>
    <source>
        <strain evidence="2 3">DSM 4180</strain>
    </source>
</reference>
<dbReference type="SMART" id="SM00880">
    <property type="entry name" value="CHAD"/>
    <property type="match status" value="1"/>
</dbReference>
<dbReference type="PANTHER" id="PTHR39339">
    <property type="entry name" value="SLR1444 PROTEIN"/>
    <property type="match status" value="1"/>
</dbReference>
<organism evidence="2 3">
    <name type="scientific">Ectothiorhodospira mobilis</name>
    <dbReference type="NCBI Taxonomy" id="195064"/>
    <lineage>
        <taxon>Bacteria</taxon>
        <taxon>Pseudomonadati</taxon>
        <taxon>Pseudomonadota</taxon>
        <taxon>Gammaproteobacteria</taxon>
        <taxon>Chromatiales</taxon>
        <taxon>Ectothiorhodospiraceae</taxon>
        <taxon>Ectothiorhodospira</taxon>
    </lineage>
</organism>
<evidence type="ECO:0000313" key="3">
    <source>
        <dbReference type="Proteomes" id="UP000199556"/>
    </source>
</evidence>
<dbReference type="AlphaFoldDB" id="A0A1I4RKY4"/>
<dbReference type="Pfam" id="PF05235">
    <property type="entry name" value="CHAD"/>
    <property type="match status" value="1"/>
</dbReference>
<proteinExistence type="predicted"/>
<dbReference type="Proteomes" id="UP000199556">
    <property type="component" value="Unassembled WGS sequence"/>
</dbReference>
<dbReference type="PANTHER" id="PTHR39339:SF1">
    <property type="entry name" value="CHAD DOMAIN-CONTAINING PROTEIN"/>
    <property type="match status" value="1"/>
</dbReference>
<dbReference type="RefSeq" id="WP_090485322.1">
    <property type="nucleotide sequence ID" value="NZ_FOUO01000008.1"/>
</dbReference>
<keyword evidence="3" id="KW-1185">Reference proteome</keyword>
<dbReference type="InterPro" id="IPR007899">
    <property type="entry name" value="CHAD_dom"/>
</dbReference>
<evidence type="ECO:0000313" key="2">
    <source>
        <dbReference type="EMBL" id="SFM52613.1"/>
    </source>
</evidence>
<dbReference type="PROSITE" id="PS51708">
    <property type="entry name" value="CHAD"/>
    <property type="match status" value="1"/>
</dbReference>
<gene>
    <name evidence="2" type="ORF">SAMN05421721_10846</name>
</gene>
<dbReference type="EMBL" id="FOUO01000008">
    <property type="protein sequence ID" value="SFM52613.1"/>
    <property type="molecule type" value="Genomic_DNA"/>
</dbReference>
<accession>A0A1I4RKY4</accession>
<dbReference type="OrthoDB" id="9810154at2"/>
<dbReference type="Gene3D" id="1.40.20.10">
    <property type="entry name" value="CHAD domain"/>
    <property type="match status" value="1"/>
</dbReference>